<feature type="region of interest" description="Disordered" evidence="1">
    <location>
        <begin position="1"/>
        <end position="25"/>
    </location>
</feature>
<name>A0ABM7NS87_9VIRU</name>
<evidence type="ECO:0008006" key="4">
    <source>
        <dbReference type="Google" id="ProtNLM"/>
    </source>
</evidence>
<reference evidence="2 3" key="1">
    <citation type="submission" date="2021-02" db="EMBL/GenBank/DDBJ databases">
        <title>Cotonvirus japonicus, which uses Golgi apparatus of host cells for its virion factory, phylogenetically links tailed tupanvirus and icosahedral mimivirus.</title>
        <authorList>
            <person name="Takahashi H."/>
            <person name="Fukaya S."/>
            <person name="Song C."/>
            <person name="Murata K."/>
            <person name="Takemura M."/>
        </authorList>
    </citation>
    <scope>NUCLEOTIDE SEQUENCE [LARGE SCALE GENOMIC DNA]</scope>
</reference>
<protein>
    <recommendedName>
        <fullName evidence="4">BRCT domain-containing protein</fullName>
    </recommendedName>
</protein>
<feature type="compositionally biased region" description="Acidic residues" evidence="1">
    <location>
        <begin position="279"/>
        <end position="290"/>
    </location>
</feature>
<proteinExistence type="predicted"/>
<dbReference type="PANTHER" id="PTHR35711">
    <property type="entry name" value="EXPRESSED PROTEIN"/>
    <property type="match status" value="1"/>
</dbReference>
<dbReference type="EMBL" id="AP024483">
    <property type="protein sequence ID" value="BCS83025.1"/>
    <property type="molecule type" value="Genomic_DNA"/>
</dbReference>
<feature type="compositionally biased region" description="Basic residues" evidence="1">
    <location>
        <begin position="412"/>
        <end position="426"/>
    </location>
</feature>
<dbReference type="GeneID" id="80558230"/>
<dbReference type="RefSeq" id="YP_010841633.1">
    <property type="nucleotide sequence ID" value="NC_079139.1"/>
</dbReference>
<organism evidence="2 3">
    <name type="scientific">Cotonvirus japonicus</name>
    <dbReference type="NCBI Taxonomy" id="2811091"/>
    <lineage>
        <taxon>Viruses</taxon>
        <taxon>Varidnaviria</taxon>
        <taxon>Bamfordvirae</taxon>
        <taxon>Nucleocytoviricota</taxon>
        <taxon>Megaviricetes</taxon>
        <taxon>Imitervirales</taxon>
        <taxon>Mimiviridae</taxon>
        <taxon>Megamimivirinae</taxon>
        <taxon>Cotonvirus</taxon>
        <taxon>Cotonvirus japonicum</taxon>
    </lineage>
</organism>
<feature type="compositionally biased region" description="Low complexity" evidence="1">
    <location>
        <begin position="1"/>
        <end position="14"/>
    </location>
</feature>
<evidence type="ECO:0000313" key="2">
    <source>
        <dbReference type="EMBL" id="BCS83025.1"/>
    </source>
</evidence>
<accession>A0ABM7NS87</accession>
<dbReference type="PANTHER" id="PTHR35711:SF1">
    <property type="entry name" value="ECTODERMAL, ISOFORM F"/>
    <property type="match status" value="1"/>
</dbReference>
<keyword evidence="3" id="KW-1185">Reference proteome</keyword>
<feature type="compositionally biased region" description="Basic and acidic residues" evidence="1">
    <location>
        <begin position="309"/>
        <end position="322"/>
    </location>
</feature>
<dbReference type="Proteomes" id="UP001321479">
    <property type="component" value="Segment"/>
</dbReference>
<feature type="region of interest" description="Disordered" evidence="1">
    <location>
        <begin position="271"/>
        <end position="426"/>
    </location>
</feature>
<evidence type="ECO:0000256" key="1">
    <source>
        <dbReference type="SAM" id="MobiDB-lite"/>
    </source>
</evidence>
<evidence type="ECO:0000313" key="3">
    <source>
        <dbReference type="Proteomes" id="UP001321479"/>
    </source>
</evidence>
<feature type="compositionally biased region" description="Acidic residues" evidence="1">
    <location>
        <begin position="364"/>
        <end position="373"/>
    </location>
</feature>
<feature type="compositionally biased region" description="Basic residues" evidence="1">
    <location>
        <begin position="377"/>
        <end position="394"/>
    </location>
</feature>
<feature type="compositionally biased region" description="Acidic residues" evidence="1">
    <location>
        <begin position="398"/>
        <end position="408"/>
    </location>
</feature>
<sequence length="426" mass="48276">MGKSKSNSNNNTENSDSDNKSKSNSSNVIYKYNDVDINKLKVSKIFEGSSQKMAFINYYNENLKTEIKFLVQTGFIETSFYGIPTLSKENDKKGYYKSDDDREFTKIPLDTKQKSCRDLREFFVSIDNFLGSKEVAKTLFNNKAKHYKYQPCIRKPKKKINLDDDDDKEVQPEIERPEFIKAAFNMVGSKKDGTRKSITKLIESSGGQRTVIKADTITEIANKVRYKSTAKYILYLAKIWIGDAPLGDSDYILYGAGIKVIAVEYKPSASQGISGDIDFNSDEDDEELEKESEGKTNKTKSPTKPTKAVKLDSDDENNKESDNENNDDNTDKKSSKKKSSKNKNSDDDDDDVKVKKSSKKKSSDDEEDNDDDDIKVKKSTKKPSSKKSSNKKHNKKDEEDEEDEDDVEEVKPKKKSSKAKSPSKSK</sequence>